<evidence type="ECO:0000313" key="1">
    <source>
        <dbReference type="EMBL" id="OGK30940.1"/>
    </source>
</evidence>
<proteinExistence type="predicted"/>
<dbReference type="AlphaFoldDB" id="A0A1F7HI86"/>
<name>A0A1F7HI86_9BACT</name>
<sequence length="174" mass="19497">MAQPEALYKVPATEGSIRKFVEISSSLLPYALPGLLSEVETEVTFQQTPATKINISRPTEEHLSEFEFSLAVNFDDTEGNSDLTFLISKFGELKRRNWRNRFDVDNIPTVAEGGIFAGKSPKEIAEIERGFKAEIEGWELEDELGFSTVTEGELLDLIEQLQDIDPETQLVQNG</sequence>
<gene>
    <name evidence="1" type="ORF">A3F29_00630</name>
</gene>
<organism evidence="1 2">
    <name type="scientific">Candidatus Roizmanbacteria bacterium RIFCSPHIGHO2_12_FULL_33_9</name>
    <dbReference type="NCBI Taxonomy" id="1802045"/>
    <lineage>
        <taxon>Bacteria</taxon>
        <taxon>Candidatus Roizmaniibacteriota</taxon>
    </lineage>
</organism>
<comment type="caution">
    <text evidence="1">The sequence shown here is derived from an EMBL/GenBank/DDBJ whole genome shotgun (WGS) entry which is preliminary data.</text>
</comment>
<dbReference type="Proteomes" id="UP000177199">
    <property type="component" value="Unassembled WGS sequence"/>
</dbReference>
<protein>
    <submittedName>
        <fullName evidence="1">Uncharacterized protein</fullName>
    </submittedName>
</protein>
<accession>A0A1F7HI86</accession>
<dbReference type="EMBL" id="MFZV01000037">
    <property type="protein sequence ID" value="OGK30940.1"/>
    <property type="molecule type" value="Genomic_DNA"/>
</dbReference>
<reference evidence="1 2" key="1">
    <citation type="journal article" date="2016" name="Nat. Commun.">
        <title>Thousands of microbial genomes shed light on interconnected biogeochemical processes in an aquifer system.</title>
        <authorList>
            <person name="Anantharaman K."/>
            <person name="Brown C.T."/>
            <person name="Hug L.A."/>
            <person name="Sharon I."/>
            <person name="Castelle C.J."/>
            <person name="Probst A.J."/>
            <person name="Thomas B.C."/>
            <person name="Singh A."/>
            <person name="Wilkins M.J."/>
            <person name="Karaoz U."/>
            <person name="Brodie E.L."/>
            <person name="Williams K.H."/>
            <person name="Hubbard S.S."/>
            <person name="Banfield J.F."/>
        </authorList>
    </citation>
    <scope>NUCLEOTIDE SEQUENCE [LARGE SCALE GENOMIC DNA]</scope>
</reference>
<evidence type="ECO:0000313" key="2">
    <source>
        <dbReference type="Proteomes" id="UP000177199"/>
    </source>
</evidence>